<organism evidence="2 3">
    <name type="scientific">Rhipicephalus sanguineus</name>
    <name type="common">Brown dog tick</name>
    <name type="synonym">Ixodes sanguineus</name>
    <dbReference type="NCBI Taxonomy" id="34632"/>
    <lineage>
        <taxon>Eukaryota</taxon>
        <taxon>Metazoa</taxon>
        <taxon>Ecdysozoa</taxon>
        <taxon>Arthropoda</taxon>
        <taxon>Chelicerata</taxon>
        <taxon>Arachnida</taxon>
        <taxon>Acari</taxon>
        <taxon>Parasitiformes</taxon>
        <taxon>Ixodida</taxon>
        <taxon>Ixodoidea</taxon>
        <taxon>Ixodidae</taxon>
        <taxon>Rhipicephalinae</taxon>
        <taxon>Rhipicephalus</taxon>
        <taxon>Rhipicephalus</taxon>
    </lineage>
</organism>
<feature type="region of interest" description="Disordered" evidence="1">
    <location>
        <begin position="119"/>
        <end position="139"/>
    </location>
</feature>
<dbReference type="EMBL" id="JABSTV010001247">
    <property type="protein sequence ID" value="KAH7973132.1"/>
    <property type="molecule type" value="Genomic_DNA"/>
</dbReference>
<gene>
    <name evidence="2" type="ORF">HPB52_021791</name>
</gene>
<dbReference type="Proteomes" id="UP000821837">
    <property type="component" value="Chromosome 11"/>
</dbReference>
<feature type="region of interest" description="Disordered" evidence="1">
    <location>
        <begin position="1"/>
        <end position="36"/>
    </location>
</feature>
<protein>
    <submittedName>
        <fullName evidence="2">Uncharacterized protein</fullName>
    </submittedName>
</protein>
<evidence type="ECO:0000256" key="1">
    <source>
        <dbReference type="SAM" id="MobiDB-lite"/>
    </source>
</evidence>
<name>A0A9D4QB18_RHISA</name>
<feature type="region of interest" description="Disordered" evidence="1">
    <location>
        <begin position="70"/>
        <end position="89"/>
    </location>
</feature>
<dbReference type="AlphaFoldDB" id="A0A9D4QB18"/>
<comment type="caution">
    <text evidence="2">The sequence shown here is derived from an EMBL/GenBank/DDBJ whole genome shotgun (WGS) entry which is preliminary data.</text>
</comment>
<reference evidence="2" key="1">
    <citation type="journal article" date="2020" name="Cell">
        <title>Large-Scale Comparative Analyses of Tick Genomes Elucidate Their Genetic Diversity and Vector Capacities.</title>
        <authorList>
            <consortium name="Tick Genome and Microbiome Consortium (TIGMIC)"/>
            <person name="Jia N."/>
            <person name="Wang J."/>
            <person name="Shi W."/>
            <person name="Du L."/>
            <person name="Sun Y."/>
            <person name="Zhan W."/>
            <person name="Jiang J.F."/>
            <person name="Wang Q."/>
            <person name="Zhang B."/>
            <person name="Ji P."/>
            <person name="Bell-Sakyi L."/>
            <person name="Cui X.M."/>
            <person name="Yuan T.T."/>
            <person name="Jiang B.G."/>
            <person name="Yang W.F."/>
            <person name="Lam T.T."/>
            <person name="Chang Q.C."/>
            <person name="Ding S.J."/>
            <person name="Wang X.J."/>
            <person name="Zhu J.G."/>
            <person name="Ruan X.D."/>
            <person name="Zhao L."/>
            <person name="Wei J.T."/>
            <person name="Ye R.Z."/>
            <person name="Que T.C."/>
            <person name="Du C.H."/>
            <person name="Zhou Y.H."/>
            <person name="Cheng J.X."/>
            <person name="Dai P.F."/>
            <person name="Guo W.B."/>
            <person name="Han X.H."/>
            <person name="Huang E.J."/>
            <person name="Li L.F."/>
            <person name="Wei W."/>
            <person name="Gao Y.C."/>
            <person name="Liu J.Z."/>
            <person name="Shao H.Z."/>
            <person name="Wang X."/>
            <person name="Wang C.C."/>
            <person name="Yang T.C."/>
            <person name="Huo Q.B."/>
            <person name="Li W."/>
            <person name="Chen H.Y."/>
            <person name="Chen S.E."/>
            <person name="Zhou L.G."/>
            <person name="Ni X.B."/>
            <person name="Tian J.H."/>
            <person name="Sheng Y."/>
            <person name="Liu T."/>
            <person name="Pan Y.S."/>
            <person name="Xia L.Y."/>
            <person name="Li J."/>
            <person name="Zhao F."/>
            <person name="Cao W.C."/>
        </authorList>
    </citation>
    <scope>NUCLEOTIDE SEQUENCE</scope>
    <source>
        <strain evidence="2">Rsan-2018</strain>
    </source>
</reference>
<evidence type="ECO:0000313" key="3">
    <source>
        <dbReference type="Proteomes" id="UP000821837"/>
    </source>
</evidence>
<evidence type="ECO:0000313" key="2">
    <source>
        <dbReference type="EMBL" id="KAH7973132.1"/>
    </source>
</evidence>
<sequence>MTHREAARPLAPADAQDEVRGLHHHASHDGGRTRPAASPFIFGTACGAPVTASSAVREIASVLTPMLESPDVETEWYGSPTGWTHKQSSEEDAVVEISKLGPSARRLTSAPGGCRHRRCCLPPENHNHAKPGPQQRPRR</sequence>
<reference evidence="2" key="2">
    <citation type="submission" date="2021-09" db="EMBL/GenBank/DDBJ databases">
        <authorList>
            <person name="Jia N."/>
            <person name="Wang J."/>
            <person name="Shi W."/>
            <person name="Du L."/>
            <person name="Sun Y."/>
            <person name="Zhan W."/>
            <person name="Jiang J."/>
            <person name="Wang Q."/>
            <person name="Zhang B."/>
            <person name="Ji P."/>
            <person name="Sakyi L.B."/>
            <person name="Cui X."/>
            <person name="Yuan T."/>
            <person name="Jiang B."/>
            <person name="Yang W."/>
            <person name="Lam T.T.-Y."/>
            <person name="Chang Q."/>
            <person name="Ding S."/>
            <person name="Wang X."/>
            <person name="Zhu J."/>
            <person name="Ruan X."/>
            <person name="Zhao L."/>
            <person name="Wei J."/>
            <person name="Que T."/>
            <person name="Du C."/>
            <person name="Cheng J."/>
            <person name="Dai P."/>
            <person name="Han X."/>
            <person name="Huang E."/>
            <person name="Gao Y."/>
            <person name="Liu J."/>
            <person name="Shao H."/>
            <person name="Ye R."/>
            <person name="Li L."/>
            <person name="Wei W."/>
            <person name="Wang X."/>
            <person name="Wang C."/>
            <person name="Huo Q."/>
            <person name="Li W."/>
            <person name="Guo W."/>
            <person name="Chen H."/>
            <person name="Chen S."/>
            <person name="Zhou L."/>
            <person name="Zhou L."/>
            <person name="Ni X."/>
            <person name="Tian J."/>
            <person name="Zhou Y."/>
            <person name="Sheng Y."/>
            <person name="Liu T."/>
            <person name="Pan Y."/>
            <person name="Xia L."/>
            <person name="Li J."/>
            <person name="Zhao F."/>
            <person name="Cao W."/>
        </authorList>
    </citation>
    <scope>NUCLEOTIDE SEQUENCE</scope>
    <source>
        <strain evidence="2">Rsan-2018</strain>
        <tissue evidence="2">Larvae</tissue>
    </source>
</reference>
<feature type="compositionally biased region" description="Basic and acidic residues" evidence="1">
    <location>
        <begin position="17"/>
        <end position="32"/>
    </location>
</feature>
<accession>A0A9D4QB18</accession>
<keyword evidence="3" id="KW-1185">Reference proteome</keyword>
<proteinExistence type="predicted"/>